<keyword evidence="2" id="KW-0472">Membrane</keyword>
<dbReference type="EMBL" id="QUMQ01000001">
    <property type="protein sequence ID" value="REF97835.1"/>
    <property type="molecule type" value="Genomic_DNA"/>
</dbReference>
<keyword evidence="2" id="KW-1133">Transmembrane helix</keyword>
<comment type="caution">
    <text evidence="3">The sequence shown here is derived from an EMBL/GenBank/DDBJ whole genome shotgun (WGS) entry which is preliminary data.</text>
</comment>
<evidence type="ECO:0000256" key="2">
    <source>
        <dbReference type="SAM" id="Phobius"/>
    </source>
</evidence>
<keyword evidence="4" id="KW-1185">Reference proteome</keyword>
<feature type="transmembrane region" description="Helical" evidence="2">
    <location>
        <begin position="221"/>
        <end position="245"/>
    </location>
</feature>
<protein>
    <submittedName>
        <fullName evidence="3">Uncharacterized protein</fullName>
    </submittedName>
</protein>
<proteinExistence type="predicted"/>
<organism evidence="3 4">
    <name type="scientific">Asanoa ferruginea</name>
    <dbReference type="NCBI Taxonomy" id="53367"/>
    <lineage>
        <taxon>Bacteria</taxon>
        <taxon>Bacillati</taxon>
        <taxon>Actinomycetota</taxon>
        <taxon>Actinomycetes</taxon>
        <taxon>Micromonosporales</taxon>
        <taxon>Micromonosporaceae</taxon>
        <taxon>Asanoa</taxon>
    </lineage>
</organism>
<reference evidence="3 4" key="1">
    <citation type="submission" date="2018-08" db="EMBL/GenBank/DDBJ databases">
        <title>Sequencing the genomes of 1000 actinobacteria strains.</title>
        <authorList>
            <person name="Klenk H.-P."/>
        </authorList>
    </citation>
    <scope>NUCLEOTIDE SEQUENCE [LARGE SCALE GENOMIC DNA]</scope>
    <source>
        <strain evidence="3 4">DSM 44099</strain>
    </source>
</reference>
<feature type="compositionally biased region" description="Basic and acidic residues" evidence="1">
    <location>
        <begin position="85"/>
        <end position="94"/>
    </location>
</feature>
<feature type="transmembrane region" description="Helical" evidence="2">
    <location>
        <begin position="265"/>
        <end position="282"/>
    </location>
</feature>
<feature type="region of interest" description="Disordered" evidence="1">
    <location>
        <begin position="1"/>
        <end position="107"/>
    </location>
</feature>
<gene>
    <name evidence="3" type="ORF">DFJ67_3842</name>
</gene>
<feature type="compositionally biased region" description="Basic and acidic residues" evidence="1">
    <location>
        <begin position="36"/>
        <end position="47"/>
    </location>
</feature>
<evidence type="ECO:0000313" key="3">
    <source>
        <dbReference type="EMBL" id="REF97835.1"/>
    </source>
</evidence>
<name>A0A3D9ZKN5_9ACTN</name>
<dbReference type="Proteomes" id="UP000256913">
    <property type="component" value="Unassembled WGS sequence"/>
</dbReference>
<dbReference type="AlphaFoldDB" id="A0A3D9ZKN5"/>
<accession>A0A3D9ZKN5</accession>
<sequence>MRHVDGRRGYPDDDQQPRWNDDDRGPGWRDGAYRVPEPRNDTADRGAEPSFNGFAAGFGEDDRWPDSQPEQPSWNTSARPLPADSVRRQLDEPPQRGYAPEAAGPATGELARSISMETRFPIGEPVPAPLPLPDPVEAPAGLNAPTGVMPPITPRDDAPRFPGAPADRTALFGTPAAPAAPASDGVYRTRRPALALVYGVLTVIFEIGALRIFFDSMFTGDLVISGIVAGMLLIAGLPMLAVGMYGATTGGARVEGPGGWLRPPAVYLVVGLGLIIAAGLAAA</sequence>
<keyword evidence="2" id="KW-0812">Transmembrane</keyword>
<evidence type="ECO:0000313" key="4">
    <source>
        <dbReference type="Proteomes" id="UP000256913"/>
    </source>
</evidence>
<feature type="compositionally biased region" description="Polar residues" evidence="1">
    <location>
        <begin position="68"/>
        <end position="78"/>
    </location>
</feature>
<feature type="compositionally biased region" description="Basic and acidic residues" evidence="1">
    <location>
        <begin position="1"/>
        <end position="27"/>
    </location>
</feature>
<feature type="transmembrane region" description="Helical" evidence="2">
    <location>
        <begin position="193"/>
        <end position="214"/>
    </location>
</feature>
<evidence type="ECO:0000256" key="1">
    <source>
        <dbReference type="SAM" id="MobiDB-lite"/>
    </source>
</evidence>